<evidence type="ECO:0000256" key="9">
    <source>
        <dbReference type="SAM" id="MobiDB-lite"/>
    </source>
</evidence>
<protein>
    <recommendedName>
        <fullName evidence="4">beta-galactosidase</fullName>
        <ecNumber evidence="4">3.2.1.23</ecNumber>
    </recommendedName>
</protein>
<dbReference type="InterPro" id="IPR036928">
    <property type="entry name" value="AS_sf"/>
</dbReference>
<dbReference type="InterPro" id="IPR031330">
    <property type="entry name" value="Gly_Hdrlase_35_cat"/>
</dbReference>
<evidence type="ECO:0000256" key="4">
    <source>
        <dbReference type="ARBA" id="ARBA00012756"/>
    </source>
</evidence>
<dbReference type="Gene3D" id="2.60.390.10">
    <property type="entry name" value="Beta-galactosidase, domain 3"/>
    <property type="match status" value="1"/>
</dbReference>
<evidence type="ECO:0000256" key="5">
    <source>
        <dbReference type="ARBA" id="ARBA00022729"/>
    </source>
</evidence>
<dbReference type="SUPFAM" id="SSF49785">
    <property type="entry name" value="Galactose-binding domain-like"/>
    <property type="match status" value="2"/>
</dbReference>
<name>A0A8H5M9R7_9AGAR</name>
<gene>
    <name evidence="12" type="ORF">D9757_005888</name>
</gene>
<dbReference type="InterPro" id="IPR025972">
    <property type="entry name" value="BetaGal_dom3"/>
</dbReference>
<comment type="caution">
    <text evidence="12">The sequence shown here is derived from an EMBL/GenBank/DDBJ whole genome shotgun (WGS) entry which is preliminary data.</text>
</comment>
<keyword evidence="5" id="KW-0732">Signal</keyword>
<evidence type="ECO:0000256" key="3">
    <source>
        <dbReference type="ARBA" id="ARBA00009809"/>
    </source>
</evidence>
<dbReference type="InterPro" id="IPR001944">
    <property type="entry name" value="Glycoside_Hdrlase_35"/>
</dbReference>
<evidence type="ECO:0000256" key="6">
    <source>
        <dbReference type="ARBA" id="ARBA00022801"/>
    </source>
</evidence>
<keyword evidence="7" id="KW-0325">Glycoprotein</keyword>
<dbReference type="Pfam" id="PF01301">
    <property type="entry name" value="Glyco_hydro_35"/>
    <property type="match status" value="1"/>
</dbReference>
<dbReference type="InterPro" id="IPR036833">
    <property type="entry name" value="BetaGal_dom3_sf"/>
</dbReference>
<evidence type="ECO:0000256" key="10">
    <source>
        <dbReference type="SAM" id="Phobius"/>
    </source>
</evidence>
<dbReference type="Pfam" id="PF10435">
    <property type="entry name" value="BetaGal_dom2"/>
    <property type="match status" value="1"/>
</dbReference>
<keyword evidence="6" id="KW-0378">Hydrolase</keyword>
<dbReference type="PANTHER" id="PTHR46072">
    <property type="entry name" value="AMIDASE-RELATED-RELATED"/>
    <property type="match status" value="1"/>
</dbReference>
<comment type="similarity">
    <text evidence="2">Belongs to the amidase family.</text>
</comment>
<dbReference type="PRINTS" id="PR00742">
    <property type="entry name" value="GLHYDRLASE35"/>
</dbReference>
<evidence type="ECO:0000259" key="11">
    <source>
        <dbReference type="SMART" id="SM01029"/>
    </source>
</evidence>
<keyword evidence="10" id="KW-1133">Transmembrane helix</keyword>
<feature type="transmembrane region" description="Helical" evidence="10">
    <location>
        <begin position="52"/>
        <end position="75"/>
    </location>
</feature>
<accession>A0A8H5M9R7</accession>
<dbReference type="EMBL" id="JAACJN010000035">
    <property type="protein sequence ID" value="KAF5386540.1"/>
    <property type="molecule type" value="Genomic_DNA"/>
</dbReference>
<dbReference type="OrthoDB" id="1657402at2759"/>
<dbReference type="SUPFAM" id="SSF117100">
    <property type="entry name" value="Beta-galactosidase LacA, domain 3"/>
    <property type="match status" value="1"/>
</dbReference>
<comment type="catalytic activity">
    <reaction evidence="1">
        <text>Hydrolysis of terminal non-reducing beta-D-galactose residues in beta-D-galactosides.</text>
        <dbReference type="EC" id="3.2.1.23"/>
    </reaction>
</comment>
<feature type="transmembrane region" description="Helical" evidence="10">
    <location>
        <begin position="159"/>
        <end position="181"/>
    </location>
</feature>
<keyword evidence="13" id="KW-1185">Reference proteome</keyword>
<keyword evidence="8" id="KW-0326">Glycosidase</keyword>
<dbReference type="Gene3D" id="3.20.20.80">
    <property type="entry name" value="Glycosidases"/>
    <property type="match status" value="1"/>
</dbReference>
<feature type="compositionally biased region" description="Basic and acidic residues" evidence="9">
    <location>
        <begin position="223"/>
        <end position="235"/>
    </location>
</feature>
<evidence type="ECO:0000313" key="12">
    <source>
        <dbReference type="EMBL" id="KAF5386540.1"/>
    </source>
</evidence>
<comment type="similarity">
    <text evidence="3">Belongs to the glycosyl hydrolase 35 family.</text>
</comment>
<dbReference type="EC" id="3.2.1.23" evidence="4"/>
<dbReference type="SUPFAM" id="SSF75304">
    <property type="entry name" value="Amidase signature (AS) enzymes"/>
    <property type="match status" value="1"/>
</dbReference>
<dbReference type="InterPro" id="IPR025300">
    <property type="entry name" value="BetaGal_jelly_roll_dom"/>
</dbReference>
<dbReference type="InterPro" id="IPR023631">
    <property type="entry name" value="Amidase_dom"/>
</dbReference>
<dbReference type="InterPro" id="IPR017853">
    <property type="entry name" value="GH"/>
</dbReference>
<evidence type="ECO:0000256" key="7">
    <source>
        <dbReference type="ARBA" id="ARBA00023180"/>
    </source>
</evidence>
<feature type="compositionally biased region" description="Basic residues" evidence="9">
    <location>
        <begin position="206"/>
        <end position="222"/>
    </location>
</feature>
<dbReference type="SMART" id="SM01029">
    <property type="entry name" value="BetaGal_dom2"/>
    <property type="match status" value="1"/>
</dbReference>
<dbReference type="Proteomes" id="UP000518752">
    <property type="component" value="Unassembled WGS sequence"/>
</dbReference>
<keyword evidence="10" id="KW-0812">Transmembrane</keyword>
<dbReference type="InterPro" id="IPR008979">
    <property type="entry name" value="Galactose-bd-like_sf"/>
</dbReference>
<feature type="transmembrane region" description="Helical" evidence="10">
    <location>
        <begin position="87"/>
        <end position="106"/>
    </location>
</feature>
<dbReference type="InterPro" id="IPR037110">
    <property type="entry name" value="Betagal_dom2_sf"/>
</dbReference>
<evidence type="ECO:0000313" key="13">
    <source>
        <dbReference type="Proteomes" id="UP000518752"/>
    </source>
</evidence>
<evidence type="ECO:0000256" key="1">
    <source>
        <dbReference type="ARBA" id="ARBA00001412"/>
    </source>
</evidence>
<dbReference type="Gene3D" id="3.90.1300.10">
    <property type="entry name" value="Amidase signature (AS) domain"/>
    <property type="match status" value="1"/>
</dbReference>
<feature type="domain" description="Beta-galactosidase" evidence="11">
    <location>
        <begin position="567"/>
        <end position="742"/>
    </location>
</feature>
<feature type="region of interest" description="Disordered" evidence="9">
    <location>
        <begin position="204"/>
        <end position="237"/>
    </location>
</feature>
<feature type="transmembrane region" description="Helical" evidence="10">
    <location>
        <begin position="22"/>
        <end position="40"/>
    </location>
</feature>
<organism evidence="12 13">
    <name type="scientific">Collybiopsis confluens</name>
    <dbReference type="NCBI Taxonomy" id="2823264"/>
    <lineage>
        <taxon>Eukaryota</taxon>
        <taxon>Fungi</taxon>
        <taxon>Dikarya</taxon>
        <taxon>Basidiomycota</taxon>
        <taxon>Agaricomycotina</taxon>
        <taxon>Agaricomycetes</taxon>
        <taxon>Agaricomycetidae</taxon>
        <taxon>Agaricales</taxon>
        <taxon>Marasmiineae</taxon>
        <taxon>Omphalotaceae</taxon>
        <taxon>Collybiopsis</taxon>
    </lineage>
</organism>
<dbReference type="SUPFAM" id="SSF51011">
    <property type="entry name" value="Glycosyl hydrolase domain"/>
    <property type="match status" value="1"/>
</dbReference>
<dbReference type="Pfam" id="PF13364">
    <property type="entry name" value="BetaGal_ABD2"/>
    <property type="match status" value="2"/>
</dbReference>
<dbReference type="InterPro" id="IPR018954">
    <property type="entry name" value="Betagal_dom2"/>
</dbReference>
<keyword evidence="10" id="KW-0472">Membrane</keyword>
<evidence type="ECO:0000256" key="8">
    <source>
        <dbReference type="ARBA" id="ARBA00023295"/>
    </source>
</evidence>
<dbReference type="Pfam" id="PF01425">
    <property type="entry name" value="Amidase"/>
    <property type="match status" value="1"/>
</dbReference>
<dbReference type="GO" id="GO:0005975">
    <property type="term" value="P:carbohydrate metabolic process"/>
    <property type="evidence" value="ECO:0007669"/>
    <property type="project" value="InterPro"/>
</dbReference>
<sequence length="1524" mass="167513">MTICANRIPIPGSPSTCALDTTIVPLPSFFLAALFPLFFLRSRKLLATPSRLPYPFWIHAVYLLLVLAAFAMTVLELARLSAQQLGVGLLPANTIMLFLVLVVLWMERRGRTQAMASLFCAYWLFFAAVETVKVVRLHVLDETIPNKSSSPNYPASDQLLDNIVMVALYWIFFLFELYTAIRMRKVVDKSRPLALRGRTLSEAHTEKKRTWKRPSSRLHHAMRGHENMSRREKSSKSRTYKYSRGFSTSAAPPLPLLKSSLRTFNDDLSFDNYTLILKGQRIFLQYASSLSTKSGGVQRDQCLPSYGTYKSSPGVMDFDGYRSISALYEAARVAGIWIYINGETTAGGLPHWTTTEIKSELRTTAPDWNAAWTPYIQAIISQTNQSQISNGGPVIAIQVDNEYDQQEGGAYFAEIEALYKKPSNGINVPLTHNDPGMLSGFINGTGAVDLYGMDAYPQGLVASNLSIWNPIEKNYHEYHEQVNPSQPWYSPEFQSGAFDGWGPGATGYEDWRAVTDADFVSVFYQHIWASNAKLVNYYMLVGGTSWDHGSQIAHEQIYRAQAPGSREFYKTDWIGTSASGLRDGAIVPSSPPTAPAFVTFALSSFKLNVTVASGQKLTIPLVADSIRLDGRESKTLTTDYAFGSSRTLYSTALVFFSGTIDGRDVLFLFGDSDQEHEVALRFTGNANSPSPTDPHIQLSSNRLLPQNTTIVTVKSGFQGLATLHESDTQIILFADKGTVSTFWSPTIASPSSADPFANYWSIGTNESVLVGGPYLVRSAAISGSELVLRGDLNATNGQLQGTTITIIAPSAIKSLTWNGESVSLSPLSGTGSSTRAGHIPGTLDSVRVPNLDDLDWKFNDSLPEVQGGFDDSDWAVANHTTTNIPFPMNYGDGRILYGCDYGFCENVVLWRGHFNATGQEKSVNLSVNGGAAFAASVWLNDQFLNTTFGNSTNNANVIEETDEKYIIPPDALRVGQDNVITIVQDNTGIQEAKPINDDAKSPRGVRGFQLNTGNFSDWRVQGKVGGYTQYLDKVRGVLNEGGLFGERQGWHLPGFDTSSWQSRKLSDGLPSSQAGVGFFVATFNLNLPSGYDVPMSMTFSDPLGQPYRLYMFVNGWMMGKRIANLGPQAKFPVHEGILNYHGENTVAIALWAMTPNVTIAPQLQLMVDGVFKGGLNVTVNNPAWSPEGRPIMSDWRTRCAQRKQAQLDSIPKEWLIQPLPDSQMNMMNIPKDCGLLADRELEITETIDVELILKMLASGEWSSFEVTTAFYKRAIVAQQATNCLTEIFVERALHRAKEVDEILKSTGKVIGPLHGLPISLKDQFTIKGLETIMGYAGWIGKYAETDSVLVEILYDCGAVPFVRTNVPQTLMWGETHNHVFGRTVNPYNRYLTAGGSSGGEVPSNPGALVAMKGSPLGVGTDIGGAFCGLYTLRPSYERLPYCGAVNALEGQESISSVLGPMTNSMSGVKIFTKAVIDAKPWLKDPLAVRKEWSDKEYELVYHGGGQKLCFGMMWDNGMQACLHP</sequence>
<dbReference type="GO" id="GO:0004565">
    <property type="term" value="F:beta-galactosidase activity"/>
    <property type="evidence" value="ECO:0007669"/>
    <property type="project" value="UniProtKB-EC"/>
</dbReference>
<dbReference type="Gene3D" id="2.60.120.260">
    <property type="entry name" value="Galactose-binding domain-like"/>
    <property type="match status" value="2"/>
</dbReference>
<evidence type="ECO:0000256" key="2">
    <source>
        <dbReference type="ARBA" id="ARBA00009199"/>
    </source>
</evidence>
<reference evidence="12 13" key="1">
    <citation type="journal article" date="2020" name="ISME J.">
        <title>Uncovering the hidden diversity of litter-decomposition mechanisms in mushroom-forming fungi.</title>
        <authorList>
            <person name="Floudas D."/>
            <person name="Bentzer J."/>
            <person name="Ahren D."/>
            <person name="Johansson T."/>
            <person name="Persson P."/>
            <person name="Tunlid A."/>
        </authorList>
    </citation>
    <scope>NUCLEOTIDE SEQUENCE [LARGE SCALE GENOMIC DNA]</scope>
    <source>
        <strain evidence="12 13">CBS 406.79</strain>
    </source>
</reference>
<dbReference type="SUPFAM" id="SSF51445">
    <property type="entry name" value="(Trans)glycosidases"/>
    <property type="match status" value="1"/>
</dbReference>
<dbReference type="Pfam" id="PF13363">
    <property type="entry name" value="BetaGal_dom3"/>
    <property type="match status" value="1"/>
</dbReference>
<dbReference type="Gene3D" id="2.102.20.10">
    <property type="entry name" value="Beta-galactosidase, domain 2"/>
    <property type="match status" value="1"/>
</dbReference>
<proteinExistence type="inferred from homology"/>